<sequence>MATLEQDYTTVPGQIYACLSVVGPEAPQRNDKFGIKIRGAFNTREEAASHAKRLQKEDATFDIYVVDMYKWLLIPPDPTKIEDAHYANEKLEELMTGYRENQAEAAKMFEERKRDMQATKTSGSDAYFKSGDENSKYYTKPDEAPISHPADVLERLQKEKPDVDMEELVKEADQIVAEEMKQRQKQREKEANEAMEKEATKRGFNSVEAMQKFDSEKERREKEDLEVEMEAKRVQVENSVNAQVKEEEVGGEEEVSSENKENIDPEA</sequence>
<dbReference type="EMBL" id="MK522038">
    <property type="protein sequence ID" value="QOR60475.1"/>
    <property type="molecule type" value="Genomic_DNA"/>
</dbReference>
<organism evidence="2">
    <name type="scientific">Bathycoccus sp. RCC716 virus 2</name>
    <dbReference type="NCBI Taxonomy" id="2530039"/>
    <lineage>
        <taxon>Viruses</taxon>
        <taxon>Varidnaviria</taxon>
        <taxon>Bamfordvirae</taxon>
        <taxon>Nucleocytoviricota</taxon>
        <taxon>Megaviricetes</taxon>
        <taxon>Algavirales</taxon>
        <taxon>Phycodnaviridae</taxon>
        <taxon>Prasinovirus</taxon>
    </lineage>
</organism>
<dbReference type="InterPro" id="IPR043872">
    <property type="entry name" value="DUF5832"/>
</dbReference>
<reference evidence="2" key="1">
    <citation type="submission" date="2019-02" db="EMBL/GenBank/DDBJ databases">
        <authorList>
            <person name="Bachy C."/>
            <person name="Yung C.-M."/>
            <person name="Roux S."/>
            <person name="Sullivan M.B."/>
            <person name="Worden A.Z."/>
        </authorList>
    </citation>
    <scope>NUCLEOTIDE SEQUENCE</scope>
    <source>
        <strain evidence="2">BII-V2</strain>
    </source>
</reference>
<feature type="compositionally biased region" description="Basic and acidic residues" evidence="1">
    <location>
        <begin position="211"/>
        <end position="235"/>
    </location>
</feature>
<proteinExistence type="predicted"/>
<feature type="compositionally biased region" description="Basic and acidic residues" evidence="1">
    <location>
        <begin position="257"/>
        <end position="267"/>
    </location>
</feature>
<feature type="region of interest" description="Disordered" evidence="1">
    <location>
        <begin position="179"/>
        <end position="267"/>
    </location>
</feature>
<accession>A0A7S6NZ82</accession>
<protein>
    <submittedName>
        <fullName evidence="2">Uncharacterized protein</fullName>
    </submittedName>
</protein>
<evidence type="ECO:0000256" key="1">
    <source>
        <dbReference type="SAM" id="MobiDB-lite"/>
    </source>
</evidence>
<evidence type="ECO:0000313" key="2">
    <source>
        <dbReference type="EMBL" id="QOR60475.1"/>
    </source>
</evidence>
<name>A0A7S6NZ82_9PHYC</name>
<dbReference type="Pfam" id="PF19150">
    <property type="entry name" value="DUF5832"/>
    <property type="match status" value="1"/>
</dbReference>
<feature type="compositionally biased region" description="Basic and acidic residues" evidence="1">
    <location>
        <begin position="179"/>
        <end position="201"/>
    </location>
</feature>